<keyword evidence="12" id="KW-1185">Reference proteome</keyword>
<evidence type="ECO:0000256" key="4">
    <source>
        <dbReference type="ARBA" id="ARBA00022692"/>
    </source>
</evidence>
<organism evidence="11 12">
    <name type="scientific">Megalurothrips usitatus</name>
    <name type="common">bean blossom thrips</name>
    <dbReference type="NCBI Taxonomy" id="439358"/>
    <lineage>
        <taxon>Eukaryota</taxon>
        <taxon>Metazoa</taxon>
        <taxon>Ecdysozoa</taxon>
        <taxon>Arthropoda</taxon>
        <taxon>Hexapoda</taxon>
        <taxon>Insecta</taxon>
        <taxon>Pterygota</taxon>
        <taxon>Neoptera</taxon>
        <taxon>Paraneoptera</taxon>
        <taxon>Thysanoptera</taxon>
        <taxon>Terebrantia</taxon>
        <taxon>Thripoidea</taxon>
        <taxon>Thripidae</taxon>
        <taxon>Megalurothrips</taxon>
    </lineage>
</organism>
<comment type="function">
    <text evidence="10">Mediator of sterol homeostasis involved in sterol uptake, trafficking and distribution into membranes.</text>
</comment>
<dbReference type="Pfam" id="PF04161">
    <property type="entry name" value="Arv1"/>
    <property type="match status" value="1"/>
</dbReference>
<dbReference type="GO" id="GO:0032541">
    <property type="term" value="C:cortical endoplasmic reticulum"/>
    <property type="evidence" value="ECO:0007669"/>
    <property type="project" value="TreeGrafter"/>
</dbReference>
<name>A0AAV7XUD1_9NEOP</name>
<feature type="transmembrane region" description="Helical" evidence="10">
    <location>
        <begin position="105"/>
        <end position="128"/>
    </location>
</feature>
<evidence type="ECO:0000256" key="10">
    <source>
        <dbReference type="RuleBase" id="RU368065"/>
    </source>
</evidence>
<dbReference type="PANTHER" id="PTHR14467:SF0">
    <property type="entry name" value="PROTEIN ARV1"/>
    <property type="match status" value="1"/>
</dbReference>
<evidence type="ECO:0000256" key="8">
    <source>
        <dbReference type="ARBA" id="ARBA00023098"/>
    </source>
</evidence>
<comment type="caution">
    <text evidence="11">The sequence shown here is derived from an EMBL/GenBank/DDBJ whole genome shotgun (WGS) entry which is preliminary data.</text>
</comment>
<evidence type="ECO:0000256" key="5">
    <source>
        <dbReference type="ARBA" id="ARBA00022824"/>
    </source>
</evidence>
<comment type="similarity">
    <text evidence="2 10">Belongs to the ARV1 family.</text>
</comment>
<evidence type="ECO:0000256" key="2">
    <source>
        <dbReference type="ARBA" id="ARBA00009187"/>
    </source>
</evidence>
<keyword evidence="5 10" id="KW-0256">Endoplasmic reticulum</keyword>
<evidence type="ECO:0000313" key="12">
    <source>
        <dbReference type="Proteomes" id="UP001075354"/>
    </source>
</evidence>
<gene>
    <name evidence="11" type="ORF">ONE63_007470</name>
</gene>
<dbReference type="GO" id="GO:0097036">
    <property type="term" value="P:regulation of plasma membrane sterol distribution"/>
    <property type="evidence" value="ECO:0007669"/>
    <property type="project" value="UniProtKB-UniRule"/>
</dbReference>
<dbReference type="GO" id="GO:0006665">
    <property type="term" value="P:sphingolipid metabolic process"/>
    <property type="evidence" value="ECO:0007669"/>
    <property type="project" value="TreeGrafter"/>
</dbReference>
<dbReference type="AlphaFoldDB" id="A0AAV7XUD1"/>
<evidence type="ECO:0000256" key="3">
    <source>
        <dbReference type="ARBA" id="ARBA00022448"/>
    </source>
</evidence>
<evidence type="ECO:0000256" key="6">
    <source>
        <dbReference type="ARBA" id="ARBA00022989"/>
    </source>
</evidence>
<dbReference type="GO" id="GO:0005789">
    <property type="term" value="C:endoplasmic reticulum membrane"/>
    <property type="evidence" value="ECO:0007669"/>
    <property type="project" value="UniProtKB-SubCell"/>
</dbReference>
<dbReference type="GO" id="GO:0032366">
    <property type="term" value="P:intracellular sterol transport"/>
    <property type="evidence" value="ECO:0007669"/>
    <property type="project" value="UniProtKB-UniRule"/>
</dbReference>
<comment type="caution">
    <text evidence="10">Lacks conserved residue(s) required for the propagation of feature annotation.</text>
</comment>
<evidence type="ECO:0000256" key="1">
    <source>
        <dbReference type="ARBA" id="ARBA00004477"/>
    </source>
</evidence>
<dbReference type="PANTHER" id="PTHR14467">
    <property type="entry name" value="ARV1"/>
    <property type="match status" value="1"/>
</dbReference>
<evidence type="ECO:0000256" key="7">
    <source>
        <dbReference type="ARBA" id="ARBA00023055"/>
    </source>
</evidence>
<keyword evidence="9 10" id="KW-0472">Membrane</keyword>
<dbReference type="GO" id="GO:0005794">
    <property type="term" value="C:Golgi apparatus"/>
    <property type="evidence" value="ECO:0007669"/>
    <property type="project" value="TreeGrafter"/>
</dbReference>
<keyword evidence="7 10" id="KW-0445">Lipid transport</keyword>
<keyword evidence="4 10" id="KW-0812">Transmembrane</keyword>
<dbReference type="InterPro" id="IPR007290">
    <property type="entry name" value="Arv1"/>
</dbReference>
<feature type="transmembrane region" description="Helical" evidence="10">
    <location>
        <begin position="140"/>
        <end position="160"/>
    </location>
</feature>
<dbReference type="GO" id="GO:0016125">
    <property type="term" value="P:sterol metabolic process"/>
    <property type="evidence" value="ECO:0007669"/>
    <property type="project" value="UniProtKB-UniRule"/>
</dbReference>
<evidence type="ECO:0000256" key="9">
    <source>
        <dbReference type="ARBA" id="ARBA00023136"/>
    </source>
</evidence>
<dbReference type="Proteomes" id="UP001075354">
    <property type="component" value="Chromosome 5"/>
</dbReference>
<accession>A0AAV7XUD1</accession>
<dbReference type="EMBL" id="JAPTSV010000005">
    <property type="protein sequence ID" value="KAJ1527498.1"/>
    <property type="molecule type" value="Genomic_DNA"/>
</dbReference>
<keyword evidence="8 10" id="KW-0443">Lipid metabolism</keyword>
<protein>
    <recommendedName>
        <fullName evidence="10">Protein ARV</fullName>
    </recommendedName>
</protein>
<comment type="subcellular location">
    <subcellularLocation>
        <location evidence="1 10">Endoplasmic reticulum membrane</location>
        <topology evidence="1 10">Multi-pass membrane protein</topology>
    </subcellularLocation>
</comment>
<evidence type="ECO:0000313" key="11">
    <source>
        <dbReference type="EMBL" id="KAJ1527498.1"/>
    </source>
</evidence>
<keyword evidence="3 10" id="KW-0813">Transport</keyword>
<proteinExistence type="inferred from homology"/>
<reference evidence="11" key="1">
    <citation type="submission" date="2022-12" db="EMBL/GenBank/DDBJ databases">
        <title>Chromosome-level genome assembly of the bean flower thrips Megalurothrips usitatus.</title>
        <authorList>
            <person name="Ma L."/>
            <person name="Liu Q."/>
            <person name="Li H."/>
            <person name="Cai W."/>
        </authorList>
    </citation>
    <scope>NUCLEOTIDE SEQUENCE</scope>
    <source>
        <strain evidence="11">Cailab_2022a</strain>
    </source>
</reference>
<keyword evidence="6 10" id="KW-1133">Transmembrane helix</keyword>
<sequence length="223" mass="23822">MLFRRYSATVLKMMSCAHCGQVADKYVEYDPVLVLLDLVLLNRQAIRHILYNTAFRNHWKLCVVMVLIEGYVTYTQTPSEAAAAASSPPSDPWRPDGPHLDGERLFYVICVESLLASAAFFVASALGCRALGARVAPLRLCKALVLGSFAVFLWVPALIWTQPAQAAVDAAFIGGYTFLGLVQTVSVLCAAPRTAAAAVVALGLAAKAASRAALRALDLPAVG</sequence>